<sequence length="280" mass="30204">MDVSRSAELYDVEAFTPGFMEHLQRSITASQHTRAHWPSQLDVAYGDGPAEKLDIFLTETPNAPIVIYLHGGFWKASSKNDRAFPAEAFGPAGAIWISQEYPLAPAATLDDMVACTRRAVAWVHEHAARFGGDPSRIFLCGNSAGGHLVAMAAATDWAAQGLPADLVKGVTTLSGLFDLIPLTHTRANGWLHLDLAAAVRNSPMFHLPDLPCPLICAVGEAEPPEFIAQSATFAEVWRQKGHPSAYLPMPGLNHFSIVTELGNPQSPLTRAMFEQIGVAT</sequence>
<evidence type="ECO:0000313" key="3">
    <source>
        <dbReference type="EMBL" id="NYE84649.1"/>
    </source>
</evidence>
<accession>A0A7Y9IYW4</accession>
<dbReference type="PANTHER" id="PTHR48081">
    <property type="entry name" value="AB HYDROLASE SUPERFAMILY PROTEIN C4A8.06C"/>
    <property type="match status" value="1"/>
</dbReference>
<dbReference type="EC" id="3.5.1.9" evidence="3"/>
<dbReference type="Pfam" id="PF20434">
    <property type="entry name" value="BD-FAE"/>
    <property type="match status" value="1"/>
</dbReference>
<gene>
    <name evidence="3" type="ORF">FHW18_003920</name>
</gene>
<reference evidence="3 4" key="1">
    <citation type="submission" date="2020-07" db="EMBL/GenBank/DDBJ databases">
        <title>Genomic Encyclopedia of Type Strains, Phase IV (KMG-V): Genome sequencing to study the core and pangenomes of soil and plant-associated prokaryotes.</title>
        <authorList>
            <person name="Whitman W."/>
        </authorList>
    </citation>
    <scope>NUCLEOTIDE SEQUENCE [LARGE SCALE GENOMIC DNA]</scope>
    <source>
        <strain evidence="3 4">SAS40</strain>
    </source>
</reference>
<dbReference type="InterPro" id="IPR029058">
    <property type="entry name" value="AB_hydrolase_fold"/>
</dbReference>
<dbReference type="Gene3D" id="3.40.50.1820">
    <property type="entry name" value="alpha/beta hydrolase"/>
    <property type="match status" value="1"/>
</dbReference>
<keyword evidence="4" id="KW-1185">Reference proteome</keyword>
<dbReference type="InterPro" id="IPR019826">
    <property type="entry name" value="Carboxylesterase_B_AS"/>
</dbReference>
<dbReference type="EMBL" id="JACBYR010000001">
    <property type="protein sequence ID" value="NYE84649.1"/>
    <property type="molecule type" value="Genomic_DNA"/>
</dbReference>
<dbReference type="InterPro" id="IPR050300">
    <property type="entry name" value="GDXG_lipolytic_enzyme"/>
</dbReference>
<dbReference type="PANTHER" id="PTHR48081:SF33">
    <property type="entry name" value="KYNURENINE FORMAMIDASE"/>
    <property type="match status" value="1"/>
</dbReference>
<dbReference type="PROSITE" id="PS00122">
    <property type="entry name" value="CARBOXYLESTERASE_B_1"/>
    <property type="match status" value="1"/>
</dbReference>
<name>A0A7Y9IYW4_9BURK</name>
<keyword evidence="1 3" id="KW-0378">Hydrolase</keyword>
<evidence type="ECO:0000256" key="1">
    <source>
        <dbReference type="ARBA" id="ARBA00022801"/>
    </source>
</evidence>
<feature type="domain" description="BD-FAE-like" evidence="2">
    <location>
        <begin position="53"/>
        <end position="157"/>
    </location>
</feature>
<comment type="caution">
    <text evidence="3">The sequence shown here is derived from an EMBL/GenBank/DDBJ whole genome shotgun (WGS) entry which is preliminary data.</text>
</comment>
<evidence type="ECO:0000259" key="2">
    <source>
        <dbReference type="Pfam" id="PF20434"/>
    </source>
</evidence>
<dbReference type="Proteomes" id="UP000542125">
    <property type="component" value="Unassembled WGS sequence"/>
</dbReference>
<organism evidence="3 4">
    <name type="scientific">Pigmentiphaga litoralis</name>
    <dbReference type="NCBI Taxonomy" id="516702"/>
    <lineage>
        <taxon>Bacteria</taxon>
        <taxon>Pseudomonadati</taxon>
        <taxon>Pseudomonadota</taxon>
        <taxon>Betaproteobacteria</taxon>
        <taxon>Burkholderiales</taxon>
        <taxon>Alcaligenaceae</taxon>
        <taxon>Pigmentiphaga</taxon>
    </lineage>
</organism>
<protein>
    <submittedName>
        <fullName evidence="3">Arylformamidase</fullName>
        <ecNumber evidence="3">3.5.1.9</ecNumber>
    </submittedName>
</protein>
<dbReference type="InterPro" id="IPR049492">
    <property type="entry name" value="BD-FAE-like_dom"/>
</dbReference>
<proteinExistence type="predicted"/>
<dbReference type="SUPFAM" id="SSF53474">
    <property type="entry name" value="alpha/beta-Hydrolases"/>
    <property type="match status" value="1"/>
</dbReference>
<dbReference type="RefSeq" id="WP_179588318.1">
    <property type="nucleotide sequence ID" value="NZ_JACBYR010000001.1"/>
</dbReference>
<dbReference type="AlphaFoldDB" id="A0A7Y9IYW4"/>
<evidence type="ECO:0000313" key="4">
    <source>
        <dbReference type="Proteomes" id="UP000542125"/>
    </source>
</evidence>
<dbReference type="GO" id="GO:0004061">
    <property type="term" value="F:arylformamidase activity"/>
    <property type="evidence" value="ECO:0007669"/>
    <property type="project" value="UniProtKB-EC"/>
</dbReference>